<dbReference type="Pfam" id="PF01435">
    <property type="entry name" value="Peptidase_M48"/>
    <property type="match status" value="1"/>
</dbReference>
<dbReference type="GO" id="GO:0034982">
    <property type="term" value="P:mitochondrial protein processing"/>
    <property type="evidence" value="ECO:0007669"/>
    <property type="project" value="TreeGrafter"/>
</dbReference>
<dbReference type="OrthoDB" id="7464992at2759"/>
<dbReference type="Gene3D" id="3.30.2010.10">
    <property type="entry name" value="Metalloproteases ('zincins'), catalytic domain"/>
    <property type="match status" value="1"/>
</dbReference>
<evidence type="ECO:0000256" key="5">
    <source>
        <dbReference type="ARBA" id="ARBA00022801"/>
    </source>
</evidence>
<dbReference type="GO" id="GO:0046872">
    <property type="term" value="F:metal ion binding"/>
    <property type="evidence" value="ECO:0007669"/>
    <property type="project" value="UniProtKB-KW"/>
</dbReference>
<evidence type="ECO:0000256" key="6">
    <source>
        <dbReference type="ARBA" id="ARBA00022833"/>
    </source>
</evidence>
<evidence type="ECO:0000256" key="11">
    <source>
        <dbReference type="SAM" id="MobiDB-lite"/>
    </source>
</evidence>
<keyword evidence="4" id="KW-0479">Metal-binding</keyword>
<keyword evidence="12" id="KW-0812">Transmembrane</keyword>
<dbReference type="GO" id="GO:0004222">
    <property type="term" value="F:metalloendopeptidase activity"/>
    <property type="evidence" value="ECO:0007669"/>
    <property type="project" value="InterPro"/>
</dbReference>
<evidence type="ECO:0000313" key="15">
    <source>
        <dbReference type="Proteomes" id="UP000276834"/>
    </source>
</evidence>
<evidence type="ECO:0000256" key="3">
    <source>
        <dbReference type="ARBA" id="ARBA00022670"/>
    </source>
</evidence>
<keyword evidence="12" id="KW-0472">Membrane</keyword>
<feature type="region of interest" description="Disordered" evidence="11">
    <location>
        <begin position="490"/>
        <end position="531"/>
    </location>
</feature>
<evidence type="ECO:0000256" key="9">
    <source>
        <dbReference type="ARBA" id="ARBA00040360"/>
    </source>
</evidence>
<evidence type="ECO:0000256" key="8">
    <source>
        <dbReference type="ARBA" id="ARBA00038233"/>
    </source>
</evidence>
<keyword evidence="6" id="KW-0862">Zinc</keyword>
<reference evidence="14 15" key="1">
    <citation type="journal article" date="2018" name="Proc. R. Soc. B">
        <title>A non-coding region near Follistatin controls head colour polymorphism in the Gouldian finch.</title>
        <authorList>
            <person name="Toomey M.B."/>
            <person name="Marques C.I."/>
            <person name="Andrade P."/>
            <person name="Araujo P.M."/>
            <person name="Sabatino S."/>
            <person name="Gazda M.A."/>
            <person name="Afonso S."/>
            <person name="Lopes R.J."/>
            <person name="Corbo J.C."/>
            <person name="Carneiro M."/>
        </authorList>
    </citation>
    <scope>NUCLEOTIDE SEQUENCE [LARGE SCALE GENOMIC DNA]</scope>
    <source>
        <strain evidence="14">Red01</strain>
        <tissue evidence="14">Muscle</tissue>
    </source>
</reference>
<feature type="compositionally biased region" description="Polar residues" evidence="11">
    <location>
        <begin position="492"/>
        <end position="503"/>
    </location>
</feature>
<dbReference type="InterPro" id="IPR001915">
    <property type="entry name" value="Peptidase_M48"/>
</dbReference>
<comment type="caution">
    <text evidence="14">The sequence shown here is derived from an EMBL/GenBank/DDBJ whole genome shotgun (WGS) entry which is preliminary data.</text>
</comment>
<dbReference type="GO" id="GO:0006515">
    <property type="term" value="P:protein quality control for misfolded or incompletely synthesized proteins"/>
    <property type="evidence" value="ECO:0007669"/>
    <property type="project" value="TreeGrafter"/>
</dbReference>
<keyword evidence="7" id="KW-0482">Metalloprotease</keyword>
<gene>
    <name evidence="14" type="ORF">DV515_00004689</name>
</gene>
<feature type="compositionally biased region" description="Basic and acidic residues" evidence="11">
    <location>
        <begin position="504"/>
        <end position="520"/>
    </location>
</feature>
<keyword evidence="15" id="KW-1185">Reference proteome</keyword>
<evidence type="ECO:0000313" key="14">
    <source>
        <dbReference type="EMBL" id="RLW05646.1"/>
    </source>
</evidence>
<evidence type="ECO:0000256" key="2">
    <source>
        <dbReference type="ARBA" id="ARBA00011182"/>
    </source>
</evidence>
<dbReference type="OMA" id="TFILGHE"/>
<evidence type="ECO:0000259" key="13">
    <source>
        <dbReference type="Pfam" id="PF01435"/>
    </source>
</evidence>
<dbReference type="AlphaFoldDB" id="A0A3L8SNS7"/>
<sequence>MNIICGLKLSGRNCILSHLASWCKQGKYNKLSRFYRGWCQNQDDRNRCQWLDLSGNTINCFLTGNPDSYRNLVGKGLRCLLDVPHTSGREVYRNANHSLGRFFSQSSQPLGEKIPSLLISSVGQPPCHFPAWNIQNNRSFHTSPSLQAAPVPLFWIIVKPAQKLFAIILGRSIRNWWKALPPNKRELFKESARKNKWKILLGVSSLGVVFIMFYFTHLEETPITGRARLLVFGKEHFRELSQMEYDMWMEQFKTQMLPETDARYQVVERVVGHLSESNKDIPQVSALKWVIHVVDEPGVNAFVLPNGQVFVFTGLLDAVSDIHQLSFILGHEIAHAVLEHAAEKASLVHFLDFLSLIFLTMIWAICPRDSLAVVGQWIQSKLQEFMFDRPYSRTLEAEADKVGLQLAAKACVDVRASSVFWQQMELAETIQGQPKLPEWLSTHPSHENRAEHLDRLIPEALKIREKCNCPSLSGPDPRLIFKLNMQHLLESSKGQGPPNSTKQDSSKPKLDFPHTQKVEDMPVTFAVKPTN</sequence>
<comment type="cofactor">
    <cofactor evidence="1">
        <name>Zn(2+)</name>
        <dbReference type="ChEBI" id="CHEBI:29105"/>
    </cofactor>
</comment>
<evidence type="ECO:0000256" key="7">
    <source>
        <dbReference type="ARBA" id="ARBA00023049"/>
    </source>
</evidence>
<keyword evidence="5" id="KW-0378">Hydrolase</keyword>
<dbReference type="GO" id="GO:0005743">
    <property type="term" value="C:mitochondrial inner membrane"/>
    <property type="evidence" value="ECO:0007669"/>
    <property type="project" value="TreeGrafter"/>
</dbReference>
<dbReference type="PANTHER" id="PTHR22726:SF1">
    <property type="entry name" value="METALLOENDOPEPTIDASE OMA1, MITOCHONDRIAL"/>
    <property type="match status" value="1"/>
</dbReference>
<dbReference type="PANTHER" id="PTHR22726">
    <property type="entry name" value="METALLOENDOPEPTIDASE OMA1"/>
    <property type="match status" value="1"/>
</dbReference>
<feature type="transmembrane region" description="Helical" evidence="12">
    <location>
        <begin position="199"/>
        <end position="216"/>
    </location>
</feature>
<keyword evidence="3" id="KW-0645">Protease</keyword>
<comment type="similarity">
    <text evidence="8">Belongs to the peptidase M48 family.</text>
</comment>
<name>A0A3L8SNS7_CHLGU</name>
<evidence type="ECO:0000256" key="4">
    <source>
        <dbReference type="ARBA" id="ARBA00022723"/>
    </source>
</evidence>
<evidence type="ECO:0000256" key="10">
    <source>
        <dbReference type="ARBA" id="ARBA00042978"/>
    </source>
</evidence>
<feature type="domain" description="Peptidase M48" evidence="13">
    <location>
        <begin position="267"/>
        <end position="455"/>
    </location>
</feature>
<evidence type="ECO:0000256" key="12">
    <source>
        <dbReference type="SAM" id="Phobius"/>
    </source>
</evidence>
<protein>
    <recommendedName>
        <fullName evidence="9">Metalloendopeptidase OMA1, mitochondrial</fullName>
    </recommendedName>
    <alternativeName>
        <fullName evidence="10">Overlapping with the m-AAA protease 1 homolog</fullName>
    </alternativeName>
</protein>
<dbReference type="CDD" id="cd07331">
    <property type="entry name" value="M48C_Oma1_like"/>
    <property type="match status" value="1"/>
</dbReference>
<keyword evidence="12" id="KW-1133">Transmembrane helix</keyword>
<accession>A0A3L8SNS7</accession>
<comment type="subunit">
    <text evidence="2">Homooligomer.</text>
</comment>
<organism evidence="14 15">
    <name type="scientific">Chloebia gouldiae</name>
    <name type="common">Gouldian finch</name>
    <name type="synonym">Erythrura gouldiae</name>
    <dbReference type="NCBI Taxonomy" id="44316"/>
    <lineage>
        <taxon>Eukaryota</taxon>
        <taxon>Metazoa</taxon>
        <taxon>Chordata</taxon>
        <taxon>Craniata</taxon>
        <taxon>Vertebrata</taxon>
        <taxon>Euteleostomi</taxon>
        <taxon>Archelosauria</taxon>
        <taxon>Archosauria</taxon>
        <taxon>Dinosauria</taxon>
        <taxon>Saurischia</taxon>
        <taxon>Theropoda</taxon>
        <taxon>Coelurosauria</taxon>
        <taxon>Aves</taxon>
        <taxon>Neognathae</taxon>
        <taxon>Neoaves</taxon>
        <taxon>Telluraves</taxon>
        <taxon>Australaves</taxon>
        <taxon>Passeriformes</taxon>
        <taxon>Passeroidea</taxon>
        <taxon>Passeridae</taxon>
        <taxon>Chloebia</taxon>
    </lineage>
</organism>
<evidence type="ECO:0000256" key="1">
    <source>
        <dbReference type="ARBA" id="ARBA00001947"/>
    </source>
</evidence>
<proteinExistence type="inferred from homology"/>
<dbReference type="EMBL" id="QUSF01000010">
    <property type="protein sequence ID" value="RLW05646.1"/>
    <property type="molecule type" value="Genomic_DNA"/>
</dbReference>
<dbReference type="InterPro" id="IPR051156">
    <property type="entry name" value="Mito/Outer_Membr_Metalloprot"/>
</dbReference>
<dbReference type="Proteomes" id="UP000276834">
    <property type="component" value="Unassembled WGS sequence"/>
</dbReference>
<dbReference type="STRING" id="44316.ENSEGOP00005020145"/>